<dbReference type="Pfam" id="PF00250">
    <property type="entry name" value="Forkhead"/>
    <property type="match status" value="1"/>
</dbReference>
<dbReference type="FunFam" id="1.10.10.10:FF:000042">
    <property type="entry name" value="hepatocyte nuclear factor 3-beta"/>
    <property type="match status" value="1"/>
</dbReference>
<reference evidence="7 8" key="1">
    <citation type="submission" date="2024-11" db="EMBL/GenBank/DDBJ databases">
        <title>Chromosome-level genome assembly of the freshwater bivalve Anodonta woodiana.</title>
        <authorList>
            <person name="Chen X."/>
        </authorList>
    </citation>
    <scope>NUCLEOTIDE SEQUENCE [LARGE SCALE GENOMIC DNA]</scope>
    <source>
        <strain evidence="7">MN2024</strain>
        <tissue evidence="7">Gills</tissue>
    </source>
</reference>
<feature type="region of interest" description="Disordered" evidence="5">
    <location>
        <begin position="251"/>
        <end position="321"/>
    </location>
</feature>
<keyword evidence="2 4" id="KW-0238">DNA-binding</keyword>
<dbReference type="Gene3D" id="1.10.10.10">
    <property type="entry name" value="Winged helix-like DNA-binding domain superfamily/Winged helix DNA-binding domain"/>
    <property type="match status" value="1"/>
</dbReference>
<dbReference type="InterPro" id="IPR018122">
    <property type="entry name" value="TF_fork_head_CS_1"/>
</dbReference>
<comment type="caution">
    <text evidence="7">The sequence shown here is derived from an EMBL/GenBank/DDBJ whole genome shotgun (WGS) entry which is preliminary data.</text>
</comment>
<feature type="domain" description="Fork-head" evidence="6">
    <location>
        <begin position="147"/>
        <end position="241"/>
    </location>
</feature>
<dbReference type="PANTHER" id="PTHR11829:SF380">
    <property type="entry name" value="PROTEIN FORK HEAD"/>
    <property type="match status" value="1"/>
</dbReference>
<protein>
    <recommendedName>
        <fullName evidence="6">Fork-head domain-containing protein</fullName>
    </recommendedName>
</protein>
<dbReference type="Pfam" id="PF08430">
    <property type="entry name" value="Forkhead_N"/>
    <property type="match status" value="1"/>
</dbReference>
<dbReference type="InterPro" id="IPR047388">
    <property type="entry name" value="FH-like_dFKH"/>
</dbReference>
<dbReference type="AlphaFoldDB" id="A0ABD3WKE8"/>
<evidence type="ECO:0000256" key="1">
    <source>
        <dbReference type="ARBA" id="ARBA00004123"/>
    </source>
</evidence>
<dbReference type="GO" id="GO:0043565">
    <property type="term" value="F:sequence-specific DNA binding"/>
    <property type="evidence" value="ECO:0007669"/>
    <property type="project" value="UniProtKB-ARBA"/>
</dbReference>
<evidence type="ECO:0000256" key="2">
    <source>
        <dbReference type="ARBA" id="ARBA00023125"/>
    </source>
</evidence>
<sequence>MYEKQTMGPECPQSGDYLTMLSSTKSPYDTSGAGGYPMASTMSGLNSMGSMGNMNYSQPPISGMGSTTPPGMYSMGMGTPMGMHNSMHGGMNSMNSMGHMNGMTTMGTMPMNGMSGPMSPMRMDFNRAQAINRAREKTYRRSYTHAKPPYSYISLITMAIQQSPNKMCTLSEIYQFIMDLFPFYRQNQQRWQNSIRHSLSFNDCFVKVPRTPDRPGKGSYWTLHPDSGNMFENGCYLRRQKRFKCVKKEMIRQQTRKPGEMGNSSNSNDDDCDGSDEGSNPSSPASHIHTDVNQVQTKQEPPGGAPTPGITSVNQGHTPDMRDMRDMREMRDMRHLQHEQLAMSHGYPGQGLNTPHSFNHPFSINNLITDNKMDLKLYEMQGLYSGYNQMPPMTLPKDSIGMGNDGGYYKSYNPQTSANL</sequence>
<dbReference type="Pfam" id="PF09354">
    <property type="entry name" value="HNF_C"/>
    <property type="match status" value="1"/>
</dbReference>
<dbReference type="PROSITE" id="PS00658">
    <property type="entry name" value="FORK_HEAD_2"/>
    <property type="match status" value="1"/>
</dbReference>
<dbReference type="InterPro" id="IPR036390">
    <property type="entry name" value="WH_DNA-bd_sf"/>
</dbReference>
<evidence type="ECO:0000256" key="3">
    <source>
        <dbReference type="ARBA" id="ARBA00023242"/>
    </source>
</evidence>
<dbReference type="Proteomes" id="UP001634394">
    <property type="component" value="Unassembled WGS sequence"/>
</dbReference>
<dbReference type="GO" id="GO:0005634">
    <property type="term" value="C:nucleus"/>
    <property type="evidence" value="ECO:0007669"/>
    <property type="project" value="UniProtKB-SubCell"/>
</dbReference>
<dbReference type="InterPro" id="IPR018533">
    <property type="entry name" value="Forkhead_box_C"/>
</dbReference>
<dbReference type="InterPro" id="IPR030456">
    <property type="entry name" value="TF_fork_head_CS_2"/>
</dbReference>
<dbReference type="SUPFAM" id="SSF46785">
    <property type="entry name" value="Winged helix' DNA-binding domain"/>
    <property type="match status" value="1"/>
</dbReference>
<feature type="DNA-binding region" description="Fork-head" evidence="4">
    <location>
        <begin position="147"/>
        <end position="241"/>
    </location>
</feature>
<dbReference type="EMBL" id="JBJQND010000006">
    <property type="protein sequence ID" value="KAL3873806.1"/>
    <property type="molecule type" value="Genomic_DNA"/>
</dbReference>
<dbReference type="PRINTS" id="PR00053">
    <property type="entry name" value="FORKHEAD"/>
</dbReference>
<organism evidence="7 8">
    <name type="scientific">Sinanodonta woodiana</name>
    <name type="common">Chinese pond mussel</name>
    <name type="synonym">Anodonta woodiana</name>
    <dbReference type="NCBI Taxonomy" id="1069815"/>
    <lineage>
        <taxon>Eukaryota</taxon>
        <taxon>Metazoa</taxon>
        <taxon>Spiralia</taxon>
        <taxon>Lophotrochozoa</taxon>
        <taxon>Mollusca</taxon>
        <taxon>Bivalvia</taxon>
        <taxon>Autobranchia</taxon>
        <taxon>Heteroconchia</taxon>
        <taxon>Palaeoheterodonta</taxon>
        <taxon>Unionida</taxon>
        <taxon>Unionoidea</taxon>
        <taxon>Unionidae</taxon>
        <taxon>Unioninae</taxon>
        <taxon>Sinanodonta</taxon>
    </lineage>
</organism>
<dbReference type="InterPro" id="IPR001766">
    <property type="entry name" value="Fork_head_dom"/>
</dbReference>
<comment type="subcellular location">
    <subcellularLocation>
        <location evidence="1 4">Nucleus</location>
    </subcellularLocation>
</comment>
<dbReference type="PROSITE" id="PS50039">
    <property type="entry name" value="FORK_HEAD_3"/>
    <property type="match status" value="1"/>
</dbReference>
<dbReference type="PROSITE" id="PS00657">
    <property type="entry name" value="FORK_HEAD_1"/>
    <property type="match status" value="1"/>
</dbReference>
<keyword evidence="8" id="KW-1185">Reference proteome</keyword>
<proteinExistence type="predicted"/>
<dbReference type="InterPro" id="IPR036388">
    <property type="entry name" value="WH-like_DNA-bd_sf"/>
</dbReference>
<dbReference type="SMART" id="SM00339">
    <property type="entry name" value="FH"/>
    <property type="match status" value="1"/>
</dbReference>
<feature type="compositionally biased region" description="Polar residues" evidence="5">
    <location>
        <begin position="281"/>
        <end position="299"/>
    </location>
</feature>
<evidence type="ECO:0000256" key="5">
    <source>
        <dbReference type="SAM" id="MobiDB-lite"/>
    </source>
</evidence>
<gene>
    <name evidence="7" type="ORF">ACJMK2_036891</name>
</gene>
<evidence type="ECO:0000256" key="4">
    <source>
        <dbReference type="PROSITE-ProRule" id="PRU00089"/>
    </source>
</evidence>
<dbReference type="InterPro" id="IPR050211">
    <property type="entry name" value="FOX_domain-containing"/>
</dbReference>
<dbReference type="CDD" id="cd20041">
    <property type="entry name" value="FH_dFKH"/>
    <property type="match status" value="1"/>
</dbReference>
<evidence type="ECO:0000313" key="8">
    <source>
        <dbReference type="Proteomes" id="UP001634394"/>
    </source>
</evidence>
<name>A0ABD3WKE8_SINWO</name>
<evidence type="ECO:0000259" key="6">
    <source>
        <dbReference type="PROSITE" id="PS50039"/>
    </source>
</evidence>
<dbReference type="PANTHER" id="PTHR11829">
    <property type="entry name" value="FORKHEAD BOX PROTEIN"/>
    <property type="match status" value="1"/>
</dbReference>
<accession>A0ABD3WKE8</accession>
<keyword evidence="3 4" id="KW-0539">Nucleus</keyword>
<evidence type="ECO:0000313" key="7">
    <source>
        <dbReference type="EMBL" id="KAL3873806.1"/>
    </source>
</evidence>
<dbReference type="InterPro" id="IPR013638">
    <property type="entry name" value="Fork-head_N"/>
</dbReference>